<gene>
    <name evidence="1" type="ORF">NPIL_28931</name>
</gene>
<evidence type="ECO:0000313" key="2">
    <source>
        <dbReference type="Proteomes" id="UP000887013"/>
    </source>
</evidence>
<keyword evidence="2" id="KW-1185">Reference proteome</keyword>
<comment type="caution">
    <text evidence="1">The sequence shown here is derived from an EMBL/GenBank/DDBJ whole genome shotgun (WGS) entry which is preliminary data.</text>
</comment>
<evidence type="ECO:0000313" key="1">
    <source>
        <dbReference type="EMBL" id="GFS34600.1"/>
    </source>
</evidence>
<reference evidence="1" key="1">
    <citation type="submission" date="2020-08" db="EMBL/GenBank/DDBJ databases">
        <title>Multicomponent nature underlies the extraordinary mechanical properties of spider dragline silk.</title>
        <authorList>
            <person name="Kono N."/>
            <person name="Nakamura H."/>
            <person name="Mori M."/>
            <person name="Yoshida Y."/>
            <person name="Ohtoshi R."/>
            <person name="Malay A.D."/>
            <person name="Moran D.A.P."/>
            <person name="Tomita M."/>
            <person name="Numata K."/>
            <person name="Arakawa K."/>
        </authorList>
    </citation>
    <scope>NUCLEOTIDE SEQUENCE</scope>
</reference>
<name>A0A8X6J4N7_NEPPI</name>
<sequence length="112" mass="13295">MVLEESNDSRIIDIIDLTTSFDNLDEELYADYFQNIVEDRLQKEEYDFITREREKKNAFELEKLHLQMEAQKPFISNKAAYIKQQSHLKNNSKLRNEKRLHVSVSELISATT</sequence>
<organism evidence="1 2">
    <name type="scientific">Nephila pilipes</name>
    <name type="common">Giant wood spider</name>
    <name type="synonym">Nephila maculata</name>
    <dbReference type="NCBI Taxonomy" id="299642"/>
    <lineage>
        <taxon>Eukaryota</taxon>
        <taxon>Metazoa</taxon>
        <taxon>Ecdysozoa</taxon>
        <taxon>Arthropoda</taxon>
        <taxon>Chelicerata</taxon>
        <taxon>Arachnida</taxon>
        <taxon>Araneae</taxon>
        <taxon>Araneomorphae</taxon>
        <taxon>Entelegynae</taxon>
        <taxon>Araneoidea</taxon>
        <taxon>Nephilidae</taxon>
        <taxon>Nephila</taxon>
    </lineage>
</organism>
<protein>
    <submittedName>
        <fullName evidence="1">Uncharacterized protein</fullName>
    </submittedName>
</protein>
<proteinExistence type="predicted"/>
<dbReference type="EMBL" id="BMAW01042508">
    <property type="protein sequence ID" value="GFS34600.1"/>
    <property type="molecule type" value="Genomic_DNA"/>
</dbReference>
<dbReference type="AlphaFoldDB" id="A0A8X6J4N7"/>
<accession>A0A8X6J4N7</accession>
<dbReference type="Proteomes" id="UP000887013">
    <property type="component" value="Unassembled WGS sequence"/>
</dbReference>